<reference evidence="11" key="1">
    <citation type="submission" date="2022-07" db="EMBL/GenBank/DDBJ databases">
        <title>Phylogenomic reconstructions and comparative analyses of Kickxellomycotina fungi.</title>
        <authorList>
            <person name="Reynolds N.K."/>
            <person name="Stajich J.E."/>
            <person name="Barry K."/>
            <person name="Grigoriev I.V."/>
            <person name="Crous P."/>
            <person name="Smith M.E."/>
        </authorList>
    </citation>
    <scope>NUCLEOTIDE SEQUENCE</scope>
    <source>
        <strain evidence="11">RSA 1196</strain>
    </source>
</reference>
<feature type="domain" description="RING-type" evidence="10">
    <location>
        <begin position="268"/>
        <end position="306"/>
    </location>
</feature>
<evidence type="ECO:0000313" key="11">
    <source>
        <dbReference type="EMBL" id="KAJ1970243.1"/>
    </source>
</evidence>
<evidence type="ECO:0000256" key="4">
    <source>
        <dbReference type="ARBA" id="ARBA00022771"/>
    </source>
</evidence>
<dbReference type="Pfam" id="PF13923">
    <property type="entry name" value="zf-C3HC4_2"/>
    <property type="match status" value="1"/>
</dbReference>
<evidence type="ECO:0000256" key="5">
    <source>
        <dbReference type="ARBA" id="ARBA00022833"/>
    </source>
</evidence>
<dbReference type="GO" id="GO:0043161">
    <property type="term" value="P:proteasome-mediated ubiquitin-dependent protein catabolic process"/>
    <property type="evidence" value="ECO:0007669"/>
    <property type="project" value="TreeGrafter"/>
</dbReference>
<dbReference type="GO" id="GO:0061630">
    <property type="term" value="F:ubiquitin protein ligase activity"/>
    <property type="evidence" value="ECO:0007669"/>
    <property type="project" value="InterPro"/>
</dbReference>
<dbReference type="InterPro" id="IPR042755">
    <property type="entry name" value="COP1"/>
</dbReference>
<feature type="repeat" description="WD" evidence="7">
    <location>
        <begin position="818"/>
        <end position="851"/>
    </location>
</feature>
<feature type="compositionally biased region" description="Basic and acidic residues" evidence="9">
    <location>
        <begin position="519"/>
        <end position="534"/>
    </location>
</feature>
<feature type="compositionally biased region" description="Polar residues" evidence="9">
    <location>
        <begin position="64"/>
        <end position="77"/>
    </location>
</feature>
<keyword evidence="2" id="KW-0479">Metal-binding</keyword>
<feature type="region of interest" description="Disordered" evidence="9">
    <location>
        <begin position="1"/>
        <end position="26"/>
    </location>
</feature>
<organism evidence="11 12">
    <name type="scientific">Dispira parvispora</name>
    <dbReference type="NCBI Taxonomy" id="1520584"/>
    <lineage>
        <taxon>Eukaryota</taxon>
        <taxon>Fungi</taxon>
        <taxon>Fungi incertae sedis</taxon>
        <taxon>Zoopagomycota</taxon>
        <taxon>Kickxellomycotina</taxon>
        <taxon>Dimargaritomycetes</taxon>
        <taxon>Dimargaritales</taxon>
        <taxon>Dimargaritaceae</taxon>
        <taxon>Dispira</taxon>
    </lineage>
</organism>
<evidence type="ECO:0000313" key="12">
    <source>
        <dbReference type="Proteomes" id="UP001150925"/>
    </source>
</evidence>
<feature type="repeat" description="WD" evidence="7">
    <location>
        <begin position="732"/>
        <end position="774"/>
    </location>
</feature>
<feature type="compositionally biased region" description="Low complexity" evidence="9">
    <location>
        <begin position="39"/>
        <end position="57"/>
    </location>
</feature>
<evidence type="ECO:0000259" key="10">
    <source>
        <dbReference type="PROSITE" id="PS50089"/>
    </source>
</evidence>
<evidence type="ECO:0000256" key="8">
    <source>
        <dbReference type="SAM" id="Coils"/>
    </source>
</evidence>
<dbReference type="InterPro" id="IPR015943">
    <property type="entry name" value="WD40/YVTN_repeat-like_dom_sf"/>
</dbReference>
<dbReference type="AlphaFoldDB" id="A0A9W8AV85"/>
<dbReference type="Proteomes" id="UP001150925">
    <property type="component" value="Unassembled WGS sequence"/>
</dbReference>
<dbReference type="InterPro" id="IPR036322">
    <property type="entry name" value="WD40_repeat_dom_sf"/>
</dbReference>
<dbReference type="PANTHER" id="PTHR44080">
    <property type="entry name" value="E3 UBIQUITIN-PROTEIN LIGASE COP1"/>
    <property type="match status" value="1"/>
</dbReference>
<keyword evidence="5" id="KW-0862">Zinc</keyword>
<dbReference type="InterPro" id="IPR020472">
    <property type="entry name" value="WD40_PAC1"/>
</dbReference>
<dbReference type="PROSITE" id="PS50089">
    <property type="entry name" value="ZF_RING_2"/>
    <property type="match status" value="1"/>
</dbReference>
<dbReference type="GO" id="GO:0008270">
    <property type="term" value="F:zinc ion binding"/>
    <property type="evidence" value="ECO:0007669"/>
    <property type="project" value="UniProtKB-KW"/>
</dbReference>
<keyword evidence="12" id="KW-1185">Reference proteome</keyword>
<dbReference type="OrthoDB" id="273771at2759"/>
<evidence type="ECO:0000256" key="7">
    <source>
        <dbReference type="PROSITE-ProRule" id="PRU00221"/>
    </source>
</evidence>
<keyword evidence="1 7" id="KW-0853">WD repeat</keyword>
<proteinExistence type="predicted"/>
<dbReference type="CDD" id="cd16504">
    <property type="entry name" value="RING-HC_COP1"/>
    <property type="match status" value="1"/>
</dbReference>
<dbReference type="SUPFAM" id="SSF57850">
    <property type="entry name" value="RING/U-box"/>
    <property type="match status" value="1"/>
</dbReference>
<evidence type="ECO:0000256" key="1">
    <source>
        <dbReference type="ARBA" id="ARBA00022574"/>
    </source>
</evidence>
<dbReference type="PROSITE" id="PS00518">
    <property type="entry name" value="ZF_RING_1"/>
    <property type="match status" value="1"/>
</dbReference>
<dbReference type="InterPro" id="IPR017907">
    <property type="entry name" value="Znf_RING_CS"/>
</dbReference>
<sequence length="975" mass="106918">MESNEPYAPNSTVSSNPSVVTDMGPSVLTTDMATATLVATPSVATSPSPTTISATESTAERPNLTMSESTLNTTGQGVSAAPHYLFNPPHQELPRFPRQSAAPESRPDSASLCSREIENPPGDHVTRPLSPERSGGGRRHPFLEHAIRAHATRSAAEKPLLGSDANSGPNLARTLAQDRGATLSASILQQLSHRAVRPLAVGRGTSGPSTLHIPKGDSSVSLDSVTTPRRGASPPAAPRDSKRIKRAPLPTESSACDVNHSTESDYLCPICLQFIHEAFMTWCGHSFCYQCIATHLEHAHNCPTCRTSLKRDQIFPNFQLSRLVGKQLNAFTSPTLAPSSAFSRQQLIGQLRALVTNEDQLQLEDLDSVLAALFAKRRDMISRHRVSELDALLVFLKKAKAYKTTILENLQQELACVDEDIQEATQRLRALVNQTTSTVVPGLRHSMNLTGVANPSGQAPEDSAALMSVQPGSGEGVCVPNALSEPEDQEGPSPEISQSSLHHPLQTLSVRGRIPSDGADTRLRSSPESSRVQEKRISTHFNDLQQYYFEHRLKAPSKPYHLEEFTQTLATCTRFRSFRPVATLRYGDMINSSSIVASIEFDRDDEYFATAGVTRKIKVFDYTPIQVHMDTLDQATVSDLMHDTAVDDSWALASLAGENREGLLTPHRRSIRGMSTDNTALNHHYPVREMVCRSKISCLSWNPYIKTQLANSDYDGMVTLWDAHVGTQIQTFTEHEKRAWSVDFSRTDPTRLASGSDDTKVKIWSTGSNQAVMTLDSKANICCVKFNPSSSHYLSFGSADHYIYYYDLRQPRQALTVFKGHRKAVSYVKFLNSRELVSASTDSTLKLWNIEDTATQGGTTSLGGDQDRTGVPPPFQMNNRCVRTFGGHVNEKNFVGLSVVGDWVSCGSENNCAYTYYKSLSQPMFSVPFSTQALVGEEAVAEDPSVFVSSVCWKKDAKVLLAANSQGTVRVLQLV</sequence>
<keyword evidence="4 6" id="KW-0863">Zinc-finger</keyword>
<dbReference type="InterPro" id="IPR013083">
    <property type="entry name" value="Znf_RING/FYVE/PHD"/>
</dbReference>
<gene>
    <name evidence="11" type="ORF">IWQ62_000070</name>
</gene>
<feature type="compositionally biased region" description="Low complexity" evidence="9">
    <location>
        <begin position="9"/>
        <end position="21"/>
    </location>
</feature>
<dbReference type="PROSITE" id="PS00678">
    <property type="entry name" value="WD_REPEATS_1"/>
    <property type="match status" value="1"/>
</dbReference>
<dbReference type="EMBL" id="JANBPY010000002">
    <property type="protein sequence ID" value="KAJ1970243.1"/>
    <property type="molecule type" value="Genomic_DNA"/>
</dbReference>
<feature type="compositionally biased region" description="Polar residues" evidence="9">
    <location>
        <begin position="218"/>
        <end position="227"/>
    </location>
</feature>
<keyword evidence="3" id="KW-0677">Repeat</keyword>
<dbReference type="Gene3D" id="3.30.40.10">
    <property type="entry name" value="Zinc/RING finger domain, C3HC4 (zinc finger)"/>
    <property type="match status" value="1"/>
</dbReference>
<dbReference type="SMART" id="SM00320">
    <property type="entry name" value="WD40"/>
    <property type="match status" value="7"/>
</dbReference>
<dbReference type="Pfam" id="PF00400">
    <property type="entry name" value="WD40"/>
    <property type="match status" value="2"/>
</dbReference>
<dbReference type="InterPro" id="IPR001841">
    <property type="entry name" value="Znf_RING"/>
</dbReference>
<dbReference type="PRINTS" id="PR00320">
    <property type="entry name" value="GPROTEINBRPT"/>
</dbReference>
<feature type="coiled-coil region" evidence="8">
    <location>
        <begin position="407"/>
        <end position="434"/>
    </location>
</feature>
<keyword evidence="8" id="KW-0175">Coiled coil</keyword>
<protein>
    <recommendedName>
        <fullName evidence="10">RING-type domain-containing protein</fullName>
    </recommendedName>
</protein>
<accession>A0A9W8AV85</accession>
<feature type="region of interest" description="Disordered" evidence="9">
    <location>
        <begin position="475"/>
        <end position="534"/>
    </location>
</feature>
<name>A0A9W8AV85_9FUNG</name>
<dbReference type="InterPro" id="IPR001680">
    <property type="entry name" value="WD40_rpt"/>
</dbReference>
<dbReference type="SUPFAM" id="SSF50978">
    <property type="entry name" value="WD40 repeat-like"/>
    <property type="match status" value="1"/>
</dbReference>
<evidence type="ECO:0000256" key="3">
    <source>
        <dbReference type="ARBA" id="ARBA00022737"/>
    </source>
</evidence>
<feature type="region of interest" description="Disordered" evidence="9">
    <location>
        <begin position="39"/>
        <end position="139"/>
    </location>
</feature>
<dbReference type="InterPro" id="IPR019775">
    <property type="entry name" value="WD40_repeat_CS"/>
</dbReference>
<dbReference type="Gene3D" id="2.130.10.10">
    <property type="entry name" value="YVTN repeat-like/Quinoprotein amine dehydrogenase"/>
    <property type="match status" value="1"/>
</dbReference>
<dbReference type="PROSITE" id="PS50294">
    <property type="entry name" value="WD_REPEATS_REGION"/>
    <property type="match status" value="2"/>
</dbReference>
<comment type="caution">
    <text evidence="11">The sequence shown here is derived from an EMBL/GenBank/DDBJ whole genome shotgun (WGS) entry which is preliminary data.</text>
</comment>
<feature type="compositionally biased region" description="Polar residues" evidence="9">
    <location>
        <begin position="495"/>
        <end position="509"/>
    </location>
</feature>
<dbReference type="PANTHER" id="PTHR44080:SF1">
    <property type="entry name" value="E3 UBIQUITIN-PROTEIN LIGASE COP1"/>
    <property type="match status" value="1"/>
</dbReference>
<evidence type="ECO:0000256" key="2">
    <source>
        <dbReference type="ARBA" id="ARBA00022723"/>
    </source>
</evidence>
<dbReference type="PROSITE" id="PS50082">
    <property type="entry name" value="WD_REPEATS_2"/>
    <property type="match status" value="2"/>
</dbReference>
<evidence type="ECO:0000256" key="9">
    <source>
        <dbReference type="SAM" id="MobiDB-lite"/>
    </source>
</evidence>
<dbReference type="SMART" id="SM00184">
    <property type="entry name" value="RING"/>
    <property type="match status" value="1"/>
</dbReference>
<evidence type="ECO:0000256" key="6">
    <source>
        <dbReference type="PROSITE-ProRule" id="PRU00175"/>
    </source>
</evidence>
<feature type="region of interest" description="Disordered" evidence="9">
    <location>
        <begin position="200"/>
        <end position="255"/>
    </location>
</feature>